<dbReference type="Proteomes" id="UP001610563">
    <property type="component" value="Unassembled WGS sequence"/>
</dbReference>
<comment type="subcellular location">
    <subcellularLocation>
        <location evidence="2">Cytoplasm</location>
    </subcellularLocation>
    <subcellularLocation>
        <location evidence="1">Nucleus</location>
    </subcellularLocation>
</comment>
<dbReference type="SUPFAM" id="SSF55729">
    <property type="entry name" value="Acyl-CoA N-acyltransferases (Nat)"/>
    <property type="match status" value="1"/>
</dbReference>
<feature type="compositionally biased region" description="Basic and acidic residues" evidence="12">
    <location>
        <begin position="92"/>
        <end position="103"/>
    </location>
</feature>
<dbReference type="PANTHER" id="PTHR20531:SF1">
    <property type="entry name" value="N-ALPHA-ACETYLTRANSFERASE 40"/>
    <property type="match status" value="1"/>
</dbReference>
<accession>A0ABR4G9D5</accession>
<keyword evidence="8" id="KW-0539">Nucleus</keyword>
<evidence type="ECO:0000256" key="10">
    <source>
        <dbReference type="ARBA" id="ARBA00047821"/>
    </source>
</evidence>
<evidence type="ECO:0000259" key="13">
    <source>
        <dbReference type="PROSITE" id="PS51186"/>
    </source>
</evidence>
<dbReference type="EMBL" id="JBFTWV010000033">
    <property type="protein sequence ID" value="KAL2795639.1"/>
    <property type="molecule type" value="Genomic_DNA"/>
</dbReference>
<organism evidence="14 15">
    <name type="scientific">Aspergillus keveii</name>
    <dbReference type="NCBI Taxonomy" id="714993"/>
    <lineage>
        <taxon>Eukaryota</taxon>
        <taxon>Fungi</taxon>
        <taxon>Dikarya</taxon>
        <taxon>Ascomycota</taxon>
        <taxon>Pezizomycotina</taxon>
        <taxon>Eurotiomycetes</taxon>
        <taxon>Eurotiomycetidae</taxon>
        <taxon>Eurotiales</taxon>
        <taxon>Aspergillaceae</taxon>
        <taxon>Aspergillus</taxon>
        <taxon>Aspergillus subgen. Nidulantes</taxon>
    </lineage>
</organism>
<evidence type="ECO:0000256" key="12">
    <source>
        <dbReference type="SAM" id="MobiDB-lite"/>
    </source>
</evidence>
<evidence type="ECO:0000256" key="11">
    <source>
        <dbReference type="ARBA" id="ARBA00049524"/>
    </source>
</evidence>
<keyword evidence="15" id="KW-1185">Reference proteome</keyword>
<evidence type="ECO:0000256" key="3">
    <source>
        <dbReference type="ARBA" id="ARBA00008870"/>
    </source>
</evidence>
<evidence type="ECO:0000256" key="5">
    <source>
        <dbReference type="ARBA" id="ARBA00015043"/>
    </source>
</evidence>
<dbReference type="Pfam" id="PF00583">
    <property type="entry name" value="Acetyltransf_1"/>
    <property type="match status" value="1"/>
</dbReference>
<evidence type="ECO:0000256" key="4">
    <source>
        <dbReference type="ARBA" id="ARBA00012950"/>
    </source>
</evidence>
<dbReference type="PROSITE" id="PS51186">
    <property type="entry name" value="GNAT"/>
    <property type="match status" value="1"/>
</dbReference>
<dbReference type="CDD" id="cd04301">
    <property type="entry name" value="NAT_SF"/>
    <property type="match status" value="1"/>
</dbReference>
<dbReference type="Gene3D" id="3.40.630.30">
    <property type="match status" value="1"/>
</dbReference>
<evidence type="ECO:0000256" key="2">
    <source>
        <dbReference type="ARBA" id="ARBA00004496"/>
    </source>
</evidence>
<dbReference type="PANTHER" id="PTHR20531">
    <property type="entry name" value="N-ALPHA-ACETYLTRANSFERASE 40"/>
    <property type="match status" value="1"/>
</dbReference>
<evidence type="ECO:0000256" key="7">
    <source>
        <dbReference type="ARBA" id="ARBA00022679"/>
    </source>
</evidence>
<evidence type="ECO:0000313" key="15">
    <source>
        <dbReference type="Proteomes" id="UP001610563"/>
    </source>
</evidence>
<sequence>MPSDRSRSTKRSRANIGTSSRKRQSDKPKPLPLVERTNALSLEEFASSYIPSLELRFQKSARKKQVSSSTSSSPQNGESEDAPTEAENLPASKKEPDAVEKSDISTTTSTYEYTIDNYTAATIPAADLDTCFNLIELTSSAAYKSSSAGWSPKEKREEMKLPDMKYMILRRAVSDGGESEGPEDFAGFLEYMVTYEDGYEVLYCYEIHLTPESQGQGLGEELMARFERVGARIGLEKAMLTVFKSNRRAMTFYQRVGYTEDESSPRPRKLRNGTVKEADYMIMSKSLR</sequence>
<keyword evidence="9" id="KW-0012">Acyltransferase</keyword>
<feature type="domain" description="N-acetyltransferase" evidence="13">
    <location>
        <begin position="113"/>
        <end position="286"/>
    </location>
</feature>
<evidence type="ECO:0000256" key="9">
    <source>
        <dbReference type="ARBA" id="ARBA00023315"/>
    </source>
</evidence>
<gene>
    <name evidence="14" type="ORF">BJX66DRAFT_165985</name>
</gene>
<name>A0ABR4G9D5_9EURO</name>
<protein>
    <recommendedName>
        <fullName evidence="5">N-alpha-acetyltransferase 40</fullName>
        <ecNumber evidence="4">2.3.1.257</ecNumber>
    </recommendedName>
</protein>
<keyword evidence="6" id="KW-0963">Cytoplasm</keyword>
<dbReference type="InterPro" id="IPR000182">
    <property type="entry name" value="GNAT_dom"/>
</dbReference>
<proteinExistence type="inferred from homology"/>
<feature type="region of interest" description="Disordered" evidence="12">
    <location>
        <begin position="1"/>
        <end position="37"/>
    </location>
</feature>
<feature type="region of interest" description="Disordered" evidence="12">
    <location>
        <begin position="60"/>
        <end position="105"/>
    </location>
</feature>
<comment type="similarity">
    <text evidence="3">Belongs to the acetyltransferase family. NAA40 subfamily.</text>
</comment>
<evidence type="ECO:0000256" key="8">
    <source>
        <dbReference type="ARBA" id="ARBA00023242"/>
    </source>
</evidence>
<dbReference type="InterPro" id="IPR016181">
    <property type="entry name" value="Acyl_CoA_acyltransferase"/>
</dbReference>
<keyword evidence="7" id="KW-0808">Transferase</keyword>
<reference evidence="14 15" key="1">
    <citation type="submission" date="2024-07" db="EMBL/GenBank/DDBJ databases">
        <title>Section-level genome sequencing and comparative genomics of Aspergillus sections Usti and Cavernicolus.</title>
        <authorList>
            <consortium name="Lawrence Berkeley National Laboratory"/>
            <person name="Nybo J.L."/>
            <person name="Vesth T.C."/>
            <person name="Theobald S."/>
            <person name="Frisvad J.C."/>
            <person name="Larsen T.O."/>
            <person name="Kjaerboelling I."/>
            <person name="Rothschild-Mancinelli K."/>
            <person name="Lyhne E.K."/>
            <person name="Kogle M.E."/>
            <person name="Barry K."/>
            <person name="Clum A."/>
            <person name="Na H."/>
            <person name="Ledsgaard L."/>
            <person name="Lin J."/>
            <person name="Lipzen A."/>
            <person name="Kuo A."/>
            <person name="Riley R."/>
            <person name="Mondo S."/>
            <person name="Labutti K."/>
            <person name="Haridas S."/>
            <person name="Pangalinan J."/>
            <person name="Salamov A.A."/>
            <person name="Simmons B.A."/>
            <person name="Magnuson J.K."/>
            <person name="Chen J."/>
            <person name="Drula E."/>
            <person name="Henrissat B."/>
            <person name="Wiebenga A."/>
            <person name="Lubbers R.J."/>
            <person name="Gomes A.C."/>
            <person name="Makela M.R."/>
            <person name="Stajich J."/>
            <person name="Grigoriev I.V."/>
            <person name="Mortensen U.H."/>
            <person name="De Vries R.P."/>
            <person name="Baker S.E."/>
            <person name="Andersen M.R."/>
        </authorList>
    </citation>
    <scope>NUCLEOTIDE SEQUENCE [LARGE SCALE GENOMIC DNA]</scope>
    <source>
        <strain evidence="14 15">CBS 209.92</strain>
    </source>
</reference>
<dbReference type="InterPro" id="IPR039949">
    <property type="entry name" value="NAA40"/>
</dbReference>
<evidence type="ECO:0000256" key="1">
    <source>
        <dbReference type="ARBA" id="ARBA00004123"/>
    </source>
</evidence>
<comment type="caution">
    <text evidence="14">The sequence shown here is derived from an EMBL/GenBank/DDBJ whole genome shotgun (WGS) entry which is preliminary data.</text>
</comment>
<comment type="catalytic activity">
    <reaction evidence="10">
        <text>N-terminal L-seryl-[histone H2A] + acetyl-CoA = N-terminal N(alpha)-acetyl-L-seryl-[histone H2A] + CoA + H(+)</text>
        <dbReference type="Rhea" id="RHEA:50600"/>
        <dbReference type="Rhea" id="RHEA-COMP:12742"/>
        <dbReference type="Rhea" id="RHEA-COMP:12744"/>
        <dbReference type="ChEBI" id="CHEBI:15378"/>
        <dbReference type="ChEBI" id="CHEBI:57287"/>
        <dbReference type="ChEBI" id="CHEBI:57288"/>
        <dbReference type="ChEBI" id="CHEBI:64738"/>
        <dbReference type="ChEBI" id="CHEBI:83690"/>
        <dbReference type="EC" id="2.3.1.257"/>
    </reaction>
</comment>
<evidence type="ECO:0000313" key="14">
    <source>
        <dbReference type="EMBL" id="KAL2795639.1"/>
    </source>
</evidence>
<dbReference type="EC" id="2.3.1.257" evidence="4"/>
<evidence type="ECO:0000256" key="6">
    <source>
        <dbReference type="ARBA" id="ARBA00022490"/>
    </source>
</evidence>
<comment type="catalytic activity">
    <reaction evidence="11">
        <text>N-terminal L-seryl-[histone H4] + acetyl-CoA = N-terminal N(alpha)-acetyl-L-seryl-[histone H4] + CoA + H(+)</text>
        <dbReference type="Rhea" id="RHEA:50596"/>
        <dbReference type="Rhea" id="RHEA-COMP:12740"/>
        <dbReference type="Rhea" id="RHEA-COMP:12743"/>
        <dbReference type="ChEBI" id="CHEBI:15378"/>
        <dbReference type="ChEBI" id="CHEBI:57287"/>
        <dbReference type="ChEBI" id="CHEBI:57288"/>
        <dbReference type="ChEBI" id="CHEBI:64738"/>
        <dbReference type="ChEBI" id="CHEBI:83690"/>
        <dbReference type="EC" id="2.3.1.257"/>
    </reaction>
</comment>